<evidence type="ECO:0000256" key="9">
    <source>
        <dbReference type="ARBA" id="ARBA00023136"/>
    </source>
</evidence>
<dbReference type="SUPFAM" id="SSF81321">
    <property type="entry name" value="Family A G protein-coupled receptor-like"/>
    <property type="match status" value="1"/>
</dbReference>
<keyword evidence="6" id="KW-0552">Olfaction</keyword>
<dbReference type="PANTHER" id="PTHR22943:SF50">
    <property type="entry name" value="SEVEN TM RECEPTOR"/>
    <property type="match status" value="1"/>
</dbReference>
<dbReference type="InterPro" id="IPR019428">
    <property type="entry name" value="7TM_GPCR_serpentine_rcpt_Str"/>
</dbReference>
<name>A0A2G5TB37_9PELO</name>
<keyword evidence="5 19" id="KW-0812">Transmembrane</keyword>
<keyword evidence="7 19" id="KW-1133">Transmembrane helix</keyword>
<evidence type="ECO:0000313" key="21">
    <source>
        <dbReference type="Proteomes" id="UP000230233"/>
    </source>
</evidence>
<feature type="transmembrane region" description="Helical" evidence="19">
    <location>
        <begin position="6"/>
        <end position="28"/>
    </location>
</feature>
<evidence type="ECO:0000256" key="17">
    <source>
        <dbReference type="ARBA" id="ARBA00078653"/>
    </source>
</evidence>
<evidence type="ECO:0000256" key="16">
    <source>
        <dbReference type="ARBA" id="ARBA00067967"/>
    </source>
</evidence>
<dbReference type="AlphaFoldDB" id="A0A2G5TB37"/>
<dbReference type="Proteomes" id="UP000230233">
    <property type="component" value="Chromosome V"/>
</dbReference>
<feature type="transmembrane region" description="Helical" evidence="19">
    <location>
        <begin position="244"/>
        <end position="268"/>
    </location>
</feature>
<evidence type="ECO:0000256" key="1">
    <source>
        <dbReference type="ARBA" id="ARBA00004272"/>
    </source>
</evidence>
<sequence length="329" mass="37241">MVHLIHIFQYVSFVFSQFINAILLYLIYKKTKKCFGPYRYMMAVFSIYALIYNYVDLLTQPLVLVERQMFVVVNHGPLRYWPNAGYVLVCIFGASFGMCISLLSAQFFYRYLALCKPNLLVHFEGAKLSMLFIPPLTLSITWFFFCLLGLQISPEKRKILEAPLHDQYDEDSQNVTFVGGLYWKTDQNGVIHWNIQDCIGTSGLCVLMSLGCMTILFCGVNTYKKMNEAGDTLSDRTKDLNRQLFITLSLQTLLPFVLMYIPVGLLFALPLFETSIGGIASFSASSTAIYPAIEPLIAMFCISTFRKSILCCFKDGKVSSTAATSTNNF</sequence>
<dbReference type="FunFam" id="1.20.1070.10:FF:000128">
    <property type="entry name" value="Seven TM Receptor"/>
    <property type="match status" value="1"/>
</dbReference>
<evidence type="ECO:0000256" key="11">
    <source>
        <dbReference type="ARBA" id="ARBA00023180"/>
    </source>
</evidence>
<evidence type="ECO:0000256" key="2">
    <source>
        <dbReference type="ARBA" id="ARBA00022475"/>
    </source>
</evidence>
<dbReference type="GO" id="GO:0042048">
    <property type="term" value="P:olfactory behavior"/>
    <property type="evidence" value="ECO:0007669"/>
    <property type="project" value="TreeGrafter"/>
</dbReference>
<keyword evidence="3" id="KW-0145">Chemotaxis</keyword>
<evidence type="ECO:0000256" key="3">
    <source>
        <dbReference type="ARBA" id="ARBA00022500"/>
    </source>
</evidence>
<proteinExistence type="inferred from homology"/>
<dbReference type="OrthoDB" id="5792434at2759"/>
<keyword evidence="12" id="KW-0966">Cell projection</keyword>
<keyword evidence="11" id="KW-0325">Glycoprotein</keyword>
<organism evidence="20 21">
    <name type="scientific">Caenorhabditis nigoni</name>
    <dbReference type="NCBI Taxonomy" id="1611254"/>
    <lineage>
        <taxon>Eukaryota</taxon>
        <taxon>Metazoa</taxon>
        <taxon>Ecdysozoa</taxon>
        <taxon>Nematoda</taxon>
        <taxon>Chromadorea</taxon>
        <taxon>Rhabditida</taxon>
        <taxon>Rhabditina</taxon>
        <taxon>Rhabditomorpha</taxon>
        <taxon>Rhabditoidea</taxon>
        <taxon>Rhabditidae</taxon>
        <taxon>Peloderinae</taxon>
        <taxon>Caenorhabditis</taxon>
    </lineage>
</organism>
<keyword evidence="10" id="KW-0675">Receptor</keyword>
<evidence type="ECO:0000256" key="4">
    <source>
        <dbReference type="ARBA" id="ARBA00022606"/>
    </source>
</evidence>
<feature type="transmembrane region" description="Helical" evidence="19">
    <location>
        <begin position="130"/>
        <end position="152"/>
    </location>
</feature>
<comment type="subcellular location">
    <subcellularLocation>
        <location evidence="1">Cell projection</location>
        <location evidence="1">Cilium membrane</location>
        <topology evidence="1">Multi-pass membrane protein</topology>
    </subcellularLocation>
</comment>
<evidence type="ECO:0000256" key="19">
    <source>
        <dbReference type="SAM" id="Phobius"/>
    </source>
</evidence>
<evidence type="ECO:0000256" key="6">
    <source>
        <dbReference type="ARBA" id="ARBA00022725"/>
    </source>
</evidence>
<feature type="transmembrane region" description="Helical" evidence="19">
    <location>
        <begin position="84"/>
        <end position="109"/>
    </location>
</feature>
<keyword evidence="8" id="KW-0969">Cilium</keyword>
<evidence type="ECO:0000256" key="10">
    <source>
        <dbReference type="ARBA" id="ARBA00023170"/>
    </source>
</evidence>
<comment type="caution">
    <text evidence="20">The sequence shown here is derived from an EMBL/GenBank/DDBJ whole genome shotgun (WGS) entry which is preliminary data.</text>
</comment>
<evidence type="ECO:0000256" key="7">
    <source>
        <dbReference type="ARBA" id="ARBA00022989"/>
    </source>
</evidence>
<gene>
    <name evidence="20" type="primary">Cnig_chr_V.g17694</name>
    <name evidence="20" type="ORF">B9Z55_017694</name>
</gene>
<evidence type="ECO:0000256" key="18">
    <source>
        <dbReference type="ARBA" id="ARBA00082489"/>
    </source>
</evidence>
<accession>A0A2G5TB37</accession>
<comment type="similarity">
    <text evidence="14">Belongs to the nematode receptor-like protein str family.</text>
</comment>
<keyword evidence="21" id="KW-1185">Reference proteome</keyword>
<evidence type="ECO:0000256" key="14">
    <source>
        <dbReference type="ARBA" id="ARBA00061678"/>
    </source>
</evidence>
<feature type="transmembrane region" description="Helical" evidence="19">
    <location>
        <begin position="40"/>
        <end position="64"/>
    </location>
</feature>
<evidence type="ECO:0000313" key="20">
    <source>
        <dbReference type="EMBL" id="PIC24301.1"/>
    </source>
</evidence>
<keyword evidence="4" id="KW-0716">Sensory transduction</keyword>
<dbReference type="PANTHER" id="PTHR22943">
    <property type="entry name" value="7-TRANSMEMBRANE DOMAIN RECEPTOR C.ELEGANS"/>
    <property type="match status" value="1"/>
</dbReference>
<evidence type="ECO:0000256" key="8">
    <source>
        <dbReference type="ARBA" id="ARBA00023069"/>
    </source>
</evidence>
<evidence type="ECO:0000256" key="13">
    <source>
        <dbReference type="ARBA" id="ARBA00054965"/>
    </source>
</evidence>
<keyword evidence="9 19" id="KW-0472">Membrane</keyword>
<dbReference type="GO" id="GO:0038022">
    <property type="term" value="F:G protein-coupled olfactory receptor activity"/>
    <property type="evidence" value="ECO:0007669"/>
    <property type="project" value="TreeGrafter"/>
</dbReference>
<protein>
    <recommendedName>
        <fullName evidence="16">Serpentine receptor class r-10</fullName>
    </recommendedName>
    <alternativeName>
        <fullName evidence="17">Odorant response abnormal protein 10</fullName>
    </alternativeName>
    <alternativeName>
        <fullName evidence="18">Olfactory receptor 10</fullName>
    </alternativeName>
</protein>
<evidence type="ECO:0000256" key="5">
    <source>
        <dbReference type="ARBA" id="ARBA00022692"/>
    </source>
</evidence>
<dbReference type="GO" id="GO:0006935">
    <property type="term" value="P:chemotaxis"/>
    <property type="evidence" value="ECO:0007669"/>
    <property type="project" value="UniProtKB-KW"/>
</dbReference>
<dbReference type="STRING" id="1611254.A0A2G5TB37"/>
<dbReference type="GO" id="GO:0060170">
    <property type="term" value="C:ciliary membrane"/>
    <property type="evidence" value="ECO:0007669"/>
    <property type="project" value="UniProtKB-SubCell"/>
</dbReference>
<dbReference type="EMBL" id="PDUG01000005">
    <property type="protein sequence ID" value="PIC24301.1"/>
    <property type="molecule type" value="Genomic_DNA"/>
</dbReference>
<evidence type="ECO:0000256" key="12">
    <source>
        <dbReference type="ARBA" id="ARBA00023273"/>
    </source>
</evidence>
<comment type="function">
    <text evidence="13">An odorant receptor which affects chemotaxis to the volatile odorant diacetyl. Specifies AWA neuronal cell fate via the odr-7 pathway.</text>
</comment>
<evidence type="ECO:0000256" key="15">
    <source>
        <dbReference type="ARBA" id="ARBA00064300"/>
    </source>
</evidence>
<reference evidence="21" key="1">
    <citation type="submission" date="2017-10" db="EMBL/GenBank/DDBJ databases">
        <title>Rapid genome shrinkage in a self-fertile nematode reveals novel sperm competition proteins.</title>
        <authorList>
            <person name="Yin D."/>
            <person name="Schwarz E.M."/>
            <person name="Thomas C.G."/>
            <person name="Felde R.L."/>
            <person name="Korf I.F."/>
            <person name="Cutter A.D."/>
            <person name="Schartner C.M."/>
            <person name="Ralston E.J."/>
            <person name="Meyer B.J."/>
            <person name="Haag E.S."/>
        </authorList>
    </citation>
    <scope>NUCLEOTIDE SEQUENCE [LARGE SCALE GENOMIC DNA]</scope>
    <source>
        <strain evidence="21">JU1422</strain>
    </source>
</reference>
<dbReference type="Pfam" id="PF10326">
    <property type="entry name" value="7TM_GPCR_Str"/>
    <property type="match status" value="1"/>
</dbReference>
<keyword evidence="2" id="KW-1003">Cell membrane</keyword>
<comment type="subunit">
    <text evidence="15">Interacts with odr-4.</text>
</comment>